<dbReference type="SUPFAM" id="SSF57863">
    <property type="entry name" value="ArfGap/RecO-like zinc finger"/>
    <property type="match status" value="1"/>
</dbReference>
<gene>
    <name evidence="4" type="primary">recO</name>
    <name evidence="6" type="ORF">FBY58_0693</name>
</gene>
<dbReference type="GO" id="GO:0043590">
    <property type="term" value="C:bacterial nucleoid"/>
    <property type="evidence" value="ECO:0007669"/>
    <property type="project" value="TreeGrafter"/>
</dbReference>
<keyword evidence="2 4" id="KW-0233">DNA recombination</keyword>
<dbReference type="PANTHER" id="PTHR33991:SF1">
    <property type="entry name" value="DNA REPAIR PROTEIN RECO"/>
    <property type="match status" value="1"/>
</dbReference>
<sequence>MKAVSVPALFLTSRSHAENGAIIRVLTAGGLRAGYVQGAHSRYRRPLLLAGNYLQASWREKLGRSLPSITLELLHSRARVIGHPLPALFLSWICPFTAAILPEAQPEPYLFQSLKRLLDIVEETAEPLLWMAELVRFELLLLSELGYGLQLSSCVMTGQDDHLEWVSPKHHAAVSQQAAKGYETKLLALPPFLKIPRSVFFCDLPDKNALQQGLKLSGFFLRYHFDAPYYRRFFEVRQRLIRNFMASFEQDVLP</sequence>
<dbReference type="RefSeq" id="WP_141919501.1">
    <property type="nucleotide sequence ID" value="NZ_VFOF01000001.1"/>
</dbReference>
<keyword evidence="3 4" id="KW-0234">DNA repair</keyword>
<comment type="caution">
    <text evidence="6">The sequence shown here is derived from an EMBL/GenBank/DDBJ whole genome shotgun (WGS) entry which is preliminary data.</text>
</comment>
<reference evidence="6 7" key="1">
    <citation type="submission" date="2019-06" db="EMBL/GenBank/DDBJ databases">
        <title>Genome sequencing of Zymomonas mobilis strains for genetic engineering and biofuel applications.</title>
        <authorList>
            <person name="Teravest M."/>
        </authorList>
    </citation>
    <scope>NUCLEOTIDE SEQUENCE [LARGE SCALE GENOMIC DNA]</scope>
    <source>
        <strain evidence="6 7">AN0101</strain>
    </source>
</reference>
<dbReference type="InterPro" id="IPR003717">
    <property type="entry name" value="RecO"/>
</dbReference>
<comment type="function">
    <text evidence="4">Involved in DNA repair and RecF pathway recombination.</text>
</comment>
<dbReference type="NCBIfam" id="TIGR00613">
    <property type="entry name" value="reco"/>
    <property type="match status" value="1"/>
</dbReference>
<evidence type="ECO:0000256" key="4">
    <source>
        <dbReference type="HAMAP-Rule" id="MF_00201"/>
    </source>
</evidence>
<dbReference type="Pfam" id="PF02565">
    <property type="entry name" value="RecO_C"/>
    <property type="match status" value="1"/>
</dbReference>
<dbReference type="Pfam" id="PF11967">
    <property type="entry name" value="RecO_N"/>
    <property type="match status" value="1"/>
</dbReference>
<dbReference type="EMBL" id="VFOF01000001">
    <property type="protein sequence ID" value="TQL17132.1"/>
    <property type="molecule type" value="Genomic_DNA"/>
</dbReference>
<evidence type="ECO:0000313" key="7">
    <source>
        <dbReference type="Proteomes" id="UP000316887"/>
    </source>
</evidence>
<evidence type="ECO:0000256" key="2">
    <source>
        <dbReference type="ARBA" id="ARBA00023172"/>
    </source>
</evidence>
<proteinExistence type="inferred from homology"/>
<evidence type="ECO:0000313" key="6">
    <source>
        <dbReference type="EMBL" id="TQL17132.1"/>
    </source>
</evidence>
<feature type="domain" description="DNA replication/recombination mediator RecO N-terminal" evidence="5">
    <location>
        <begin position="1"/>
        <end position="76"/>
    </location>
</feature>
<dbReference type="PANTHER" id="PTHR33991">
    <property type="entry name" value="DNA REPAIR PROTEIN RECO"/>
    <property type="match status" value="1"/>
</dbReference>
<dbReference type="InterPro" id="IPR042242">
    <property type="entry name" value="RecO_C"/>
</dbReference>
<accession>A0A542W0L9</accession>
<dbReference type="GO" id="GO:0006302">
    <property type="term" value="P:double-strand break repair"/>
    <property type="evidence" value="ECO:0007669"/>
    <property type="project" value="TreeGrafter"/>
</dbReference>
<evidence type="ECO:0000256" key="3">
    <source>
        <dbReference type="ARBA" id="ARBA00023204"/>
    </source>
</evidence>
<evidence type="ECO:0000259" key="5">
    <source>
        <dbReference type="Pfam" id="PF11967"/>
    </source>
</evidence>
<comment type="similarity">
    <text evidence="4">Belongs to the RecO family.</text>
</comment>
<keyword evidence="1 4" id="KW-0227">DNA damage</keyword>
<dbReference type="GO" id="GO:0006310">
    <property type="term" value="P:DNA recombination"/>
    <property type="evidence" value="ECO:0007669"/>
    <property type="project" value="UniProtKB-UniRule"/>
</dbReference>
<protein>
    <recommendedName>
        <fullName evidence="4">DNA repair protein RecO</fullName>
    </recommendedName>
    <alternativeName>
        <fullName evidence="4">Recombination protein O</fullName>
    </alternativeName>
</protein>
<name>A0A542W0L9_ZYMMB</name>
<evidence type="ECO:0000256" key="1">
    <source>
        <dbReference type="ARBA" id="ARBA00022763"/>
    </source>
</evidence>
<organism evidence="6 7">
    <name type="scientific">Zymomonas mobilis</name>
    <dbReference type="NCBI Taxonomy" id="542"/>
    <lineage>
        <taxon>Bacteria</taxon>
        <taxon>Pseudomonadati</taxon>
        <taxon>Pseudomonadota</taxon>
        <taxon>Alphaproteobacteria</taxon>
        <taxon>Sphingomonadales</taxon>
        <taxon>Zymomonadaceae</taxon>
        <taxon>Zymomonas</taxon>
    </lineage>
</organism>
<dbReference type="HAMAP" id="MF_00201">
    <property type="entry name" value="RecO"/>
    <property type="match status" value="1"/>
</dbReference>
<dbReference type="AlphaFoldDB" id="A0A542W0L9"/>
<dbReference type="InterPro" id="IPR022572">
    <property type="entry name" value="DNA_rep/recomb_RecO_N"/>
</dbReference>
<dbReference type="Gene3D" id="1.20.1440.120">
    <property type="entry name" value="Recombination protein O, C-terminal domain"/>
    <property type="match status" value="1"/>
</dbReference>
<dbReference type="InterPro" id="IPR037278">
    <property type="entry name" value="ARFGAP/RecO"/>
</dbReference>
<dbReference type="OrthoDB" id="9804792at2"/>
<dbReference type="Proteomes" id="UP000316887">
    <property type="component" value="Unassembled WGS sequence"/>
</dbReference>